<dbReference type="AlphaFoldDB" id="E8QT07"/>
<dbReference type="KEGG" id="hes:HPSA_05745"/>
<evidence type="ECO:0000313" key="1">
    <source>
        <dbReference type="EMBL" id="ADU85121.1"/>
    </source>
</evidence>
<dbReference type="EMBL" id="CP002336">
    <property type="protein sequence ID" value="ADU85121.1"/>
    <property type="molecule type" value="Genomic_DNA"/>
</dbReference>
<name>E8QT07_HELPW</name>
<organism evidence="1 2">
    <name type="scientific">Helicobacter pylori (strain SouthAfrica7)</name>
    <dbReference type="NCBI Taxonomy" id="907239"/>
    <lineage>
        <taxon>Bacteria</taxon>
        <taxon>Pseudomonadati</taxon>
        <taxon>Campylobacterota</taxon>
        <taxon>Epsilonproteobacteria</taxon>
        <taxon>Campylobacterales</taxon>
        <taxon>Helicobacteraceae</taxon>
        <taxon>Helicobacter</taxon>
    </lineage>
</organism>
<sequence>MCLRIRRSLLLDALLGGGLNLRKSLKLKVFKNNNLKTKF</sequence>
<evidence type="ECO:0000313" key="2">
    <source>
        <dbReference type="Proteomes" id="UP000007467"/>
    </source>
</evidence>
<accession>E8QT07</accession>
<dbReference type="HOGENOM" id="CLU_3344516_0_0_7"/>
<reference evidence="1 2" key="2">
    <citation type="journal article" date="2013" name="Genome Announc.">
        <title>Genome Sequences of Three hpAfrica2 Strains of Helicobacter pylori.</title>
        <authorList>
            <person name="Duncan S.S."/>
            <person name="Bertoli M.T."/>
            <person name="Kersulyte D."/>
            <person name="Valk P.L."/>
            <person name="Tamma S."/>
            <person name="Segal I."/>
            <person name="McClain M.S."/>
            <person name="Cover T.L."/>
            <person name="Berg D.E."/>
        </authorList>
    </citation>
    <scope>NUCLEOTIDE SEQUENCE [LARGE SCALE GENOMIC DNA]</scope>
    <source>
        <strain evidence="1 2">SouthAfrica7</strain>
    </source>
</reference>
<proteinExistence type="predicted"/>
<reference evidence="2" key="1">
    <citation type="submission" date="2010-11" db="EMBL/GenBank/DDBJ databases">
        <title>Genome sequence of Helicobacter pylori strain SouthAfrica7.</title>
        <authorList>
            <person name="Kersulyte D."/>
            <person name="Segal I."/>
            <person name="Mistry R."/>
            <person name="Berg D.E."/>
        </authorList>
    </citation>
    <scope>NUCLEOTIDE SEQUENCE [LARGE SCALE GENOMIC DNA]</scope>
    <source>
        <strain evidence="2">SouthAfrica7</strain>
    </source>
</reference>
<dbReference type="Proteomes" id="UP000007467">
    <property type="component" value="Chromosome"/>
</dbReference>
<protein>
    <submittedName>
        <fullName evidence="1">Uncharacterized protein</fullName>
    </submittedName>
</protein>
<gene>
    <name evidence="1" type="ordered locus">HPSA_05745</name>
</gene>
<dbReference type="PATRIC" id="fig|907239.3.peg.1173"/>